<protein>
    <submittedName>
        <fullName evidence="3">LysR family transcriptional regulator</fullName>
    </submittedName>
</protein>
<organism evidence="3 4">
    <name type="scientific">Cellulosimicrobium funkei</name>
    <dbReference type="NCBI Taxonomy" id="264251"/>
    <lineage>
        <taxon>Bacteria</taxon>
        <taxon>Bacillati</taxon>
        <taxon>Actinomycetota</taxon>
        <taxon>Actinomycetes</taxon>
        <taxon>Micrococcales</taxon>
        <taxon>Promicromonosporaceae</taxon>
        <taxon>Cellulosimicrobium</taxon>
    </lineage>
</organism>
<sequence>MARIIVVGGTGHVGSRVVEKLTAHGHDAVAASRRTGVDAYTGAGLTEALAGADVVVDTTQAPSYVPDEVREYFATSTANLVAAEKAAGVRHHVALTIVGTDRPQGIGYFHGKAEQERVVRESGVPYSLVHATQFFEFTPAIIGTAAHGDTVRVSSASIQPIAAEDVATAVARIAAGEPVGDVEIAGPEVLAIGDLVRRTLAAQGDGREVVTADDAPYFGALIEDRTLVAVDGAQIFGTRLEDWLAAQAA</sequence>
<feature type="domain" description="NAD(P)-binding" evidence="2">
    <location>
        <begin position="43"/>
        <end position="174"/>
    </location>
</feature>
<reference evidence="3 4" key="1">
    <citation type="submission" date="2014-05" db="EMBL/GenBank/DDBJ databases">
        <title>Cellulosimicrobium funkei U11 genome.</title>
        <authorList>
            <person name="Hu C."/>
            <person name="Gong Y."/>
            <person name="Wan W."/>
            <person name="Jiang M."/>
        </authorList>
    </citation>
    <scope>NUCLEOTIDE SEQUENCE [LARGE SCALE GENOMIC DNA]</scope>
    <source>
        <strain evidence="3 4">U11</strain>
    </source>
</reference>
<name>A0A0H2KSQ6_9MICO</name>
<evidence type="ECO:0000256" key="1">
    <source>
        <dbReference type="ARBA" id="ARBA00022857"/>
    </source>
</evidence>
<accession>A0A0H2KSQ6</accession>
<dbReference type="InterPro" id="IPR016040">
    <property type="entry name" value="NAD(P)-bd_dom"/>
</dbReference>
<comment type="caution">
    <text evidence="3">The sequence shown here is derived from an EMBL/GenBank/DDBJ whole genome shotgun (WGS) entry which is preliminary data.</text>
</comment>
<dbReference type="PATRIC" id="fig|264251.5.peg.831"/>
<dbReference type="Proteomes" id="UP000035265">
    <property type="component" value="Unassembled WGS sequence"/>
</dbReference>
<keyword evidence="1" id="KW-0521">NADP</keyword>
<dbReference type="STRING" id="264251.FB00_04050"/>
<dbReference type="InterPro" id="IPR036291">
    <property type="entry name" value="NAD(P)-bd_dom_sf"/>
</dbReference>
<evidence type="ECO:0000313" key="3">
    <source>
        <dbReference type="EMBL" id="KLN36178.1"/>
    </source>
</evidence>
<gene>
    <name evidence="3" type="ORF">FB00_04050</name>
</gene>
<dbReference type="Gene3D" id="3.40.50.720">
    <property type="entry name" value="NAD(P)-binding Rossmann-like Domain"/>
    <property type="match status" value="1"/>
</dbReference>
<dbReference type="PANTHER" id="PTHR42748:SF3">
    <property type="entry name" value="BLL4366 PROTEIN"/>
    <property type="match status" value="1"/>
</dbReference>
<dbReference type="PANTHER" id="PTHR42748">
    <property type="entry name" value="NITROGEN METABOLITE REPRESSION PROTEIN NMRA FAMILY MEMBER"/>
    <property type="match status" value="1"/>
</dbReference>
<dbReference type="Pfam" id="PF13460">
    <property type="entry name" value="NAD_binding_10"/>
    <property type="match status" value="1"/>
</dbReference>
<dbReference type="EMBL" id="JNBQ01000002">
    <property type="protein sequence ID" value="KLN36178.1"/>
    <property type="molecule type" value="Genomic_DNA"/>
</dbReference>
<dbReference type="SUPFAM" id="SSF51735">
    <property type="entry name" value="NAD(P)-binding Rossmann-fold domains"/>
    <property type="match status" value="1"/>
</dbReference>
<evidence type="ECO:0000313" key="4">
    <source>
        <dbReference type="Proteomes" id="UP000035265"/>
    </source>
</evidence>
<dbReference type="InterPro" id="IPR051164">
    <property type="entry name" value="NmrA-like_oxidored"/>
</dbReference>
<proteinExistence type="predicted"/>
<dbReference type="RefSeq" id="WP_047231505.1">
    <property type="nucleotide sequence ID" value="NZ_JNBQ01000002.1"/>
</dbReference>
<keyword evidence="4" id="KW-1185">Reference proteome</keyword>
<dbReference type="AlphaFoldDB" id="A0A0H2KSQ6"/>
<evidence type="ECO:0000259" key="2">
    <source>
        <dbReference type="Pfam" id="PF13460"/>
    </source>
</evidence>